<dbReference type="GO" id="GO:0003743">
    <property type="term" value="F:translation initiation factor activity"/>
    <property type="evidence" value="ECO:0007669"/>
    <property type="project" value="UniProtKB-UniRule"/>
</dbReference>
<dbReference type="FunFam" id="3.30.110.10:FF:000001">
    <property type="entry name" value="Translation initiation factor IF-3"/>
    <property type="match status" value="1"/>
</dbReference>
<dbReference type="HAMAP" id="MF_00080">
    <property type="entry name" value="IF_3"/>
    <property type="match status" value="1"/>
</dbReference>
<proteinExistence type="inferred from homology"/>
<organism evidence="9">
    <name type="scientific">Desulfitobacterium hafniense</name>
    <name type="common">Desulfitobacterium frappieri</name>
    <dbReference type="NCBI Taxonomy" id="49338"/>
    <lineage>
        <taxon>Bacteria</taxon>
        <taxon>Bacillati</taxon>
        <taxon>Bacillota</taxon>
        <taxon>Clostridia</taxon>
        <taxon>Eubacteriales</taxon>
        <taxon>Desulfitobacteriaceae</taxon>
        <taxon>Desulfitobacterium</taxon>
    </lineage>
</organism>
<sequence>MLAHDLYGRRVELCPSFLCDFFWRWFVISKDLRINDEIRAREVRLVGEEGEQLGIVQLRDAQRIAAEKSLDLVEIAPTAKPPVCKIMDYGKYKYEQAKRDKEARKKQKTMEIKEVKLRPNIEDHDFETKARNAQRFLNDGDKVKVTIMFRGREVTHPELGRTLCLRLAEFCKAEANIERDPKLEGRNMIMILAPVKHD</sequence>
<evidence type="ECO:0000256" key="1">
    <source>
        <dbReference type="ARBA" id="ARBA00005439"/>
    </source>
</evidence>
<protein>
    <recommendedName>
        <fullName evidence="4 5">Translation initiation factor IF-3</fullName>
    </recommendedName>
</protein>
<dbReference type="GO" id="GO:0016020">
    <property type="term" value="C:membrane"/>
    <property type="evidence" value="ECO:0007669"/>
    <property type="project" value="TreeGrafter"/>
</dbReference>
<dbReference type="SUPFAM" id="SSF54364">
    <property type="entry name" value="Translation initiation factor IF3, N-terminal domain"/>
    <property type="match status" value="1"/>
</dbReference>
<dbReference type="InterPro" id="IPR036787">
    <property type="entry name" value="T_IF-3_N_sf"/>
</dbReference>
<dbReference type="Pfam" id="PF00707">
    <property type="entry name" value="IF3_C"/>
    <property type="match status" value="1"/>
</dbReference>
<evidence type="ECO:0000256" key="6">
    <source>
        <dbReference type="RuleBase" id="RU000646"/>
    </source>
</evidence>
<dbReference type="NCBIfam" id="TIGR00168">
    <property type="entry name" value="infC"/>
    <property type="match status" value="1"/>
</dbReference>
<dbReference type="PANTHER" id="PTHR10938:SF0">
    <property type="entry name" value="TRANSLATION INITIATION FACTOR IF-3, MITOCHONDRIAL"/>
    <property type="match status" value="1"/>
</dbReference>
<feature type="domain" description="Translation initiation factor 3 C-terminal" evidence="7">
    <location>
        <begin position="110"/>
        <end position="194"/>
    </location>
</feature>
<dbReference type="PANTHER" id="PTHR10938">
    <property type="entry name" value="TRANSLATION INITIATION FACTOR IF-3"/>
    <property type="match status" value="1"/>
</dbReference>
<dbReference type="InterPro" id="IPR019815">
    <property type="entry name" value="Translation_initiation_fac_3_C"/>
</dbReference>
<keyword evidence="2 4" id="KW-0396">Initiation factor</keyword>
<dbReference type="EMBL" id="LK996017">
    <property type="protein sequence ID" value="CDX00252.1"/>
    <property type="molecule type" value="Genomic_DNA"/>
</dbReference>
<dbReference type="AlphaFoldDB" id="A0A098AVW2"/>
<dbReference type="Gene3D" id="3.30.110.10">
    <property type="entry name" value="Translation initiation factor 3 (IF-3), C-terminal domain"/>
    <property type="match status" value="1"/>
</dbReference>
<evidence type="ECO:0000256" key="3">
    <source>
        <dbReference type="ARBA" id="ARBA00022917"/>
    </source>
</evidence>
<comment type="subcellular location">
    <subcellularLocation>
        <location evidence="4 6">Cytoplasm</location>
    </subcellularLocation>
</comment>
<keyword evidence="3 4" id="KW-0648">Protein biosynthesis</keyword>
<evidence type="ECO:0000256" key="4">
    <source>
        <dbReference type="HAMAP-Rule" id="MF_00080"/>
    </source>
</evidence>
<evidence type="ECO:0000256" key="2">
    <source>
        <dbReference type="ARBA" id="ARBA00022540"/>
    </source>
</evidence>
<dbReference type="Gene3D" id="3.10.20.80">
    <property type="entry name" value="Translation initiation factor 3 (IF-3), N-terminal domain"/>
    <property type="match status" value="1"/>
</dbReference>
<dbReference type="InterPro" id="IPR036788">
    <property type="entry name" value="T_IF-3_C_sf"/>
</dbReference>
<dbReference type="InterPro" id="IPR019813">
    <property type="entry name" value="Translation_initiation_fac3_CS"/>
</dbReference>
<dbReference type="Pfam" id="PF05198">
    <property type="entry name" value="IF3_N"/>
    <property type="match status" value="1"/>
</dbReference>
<dbReference type="SUPFAM" id="SSF55200">
    <property type="entry name" value="Translation initiation factor IF3, C-terminal domain"/>
    <property type="match status" value="1"/>
</dbReference>
<accession>A0A098AVW2</accession>
<dbReference type="InterPro" id="IPR019814">
    <property type="entry name" value="Translation_initiation_fac_3_N"/>
</dbReference>
<dbReference type="PATRIC" id="fig|49338.4.peg.387"/>
<dbReference type="GO" id="GO:0005829">
    <property type="term" value="C:cytosol"/>
    <property type="evidence" value="ECO:0007669"/>
    <property type="project" value="TreeGrafter"/>
</dbReference>
<feature type="domain" description="Translation initiation factor 3 N-terminal" evidence="8">
    <location>
        <begin position="34"/>
        <end position="103"/>
    </location>
</feature>
<evidence type="ECO:0000259" key="8">
    <source>
        <dbReference type="Pfam" id="PF05198"/>
    </source>
</evidence>
<reference evidence="9" key="1">
    <citation type="submission" date="2014-07" db="EMBL/GenBank/DDBJ databases">
        <authorList>
            <person name="Hornung V.Bastian."/>
        </authorList>
    </citation>
    <scope>NUCLEOTIDE SEQUENCE</scope>
    <source>
        <strain evidence="9">PCE-S</strain>
    </source>
</reference>
<comment type="similarity">
    <text evidence="1 4 6">Belongs to the IF-3 family.</text>
</comment>
<keyword evidence="4" id="KW-0963">Cytoplasm</keyword>
<dbReference type="GO" id="GO:0043022">
    <property type="term" value="F:ribosome binding"/>
    <property type="evidence" value="ECO:0007669"/>
    <property type="project" value="UniProtKB-ARBA"/>
</dbReference>
<comment type="subunit">
    <text evidence="4 6">Monomer.</text>
</comment>
<comment type="function">
    <text evidence="4 6">IF-3 binds to the 30S ribosomal subunit and shifts the equilibrium between 70S ribosomes and their 50S and 30S subunits in favor of the free subunits, thus enhancing the availability of 30S subunits on which protein synthesis initiation begins.</text>
</comment>
<name>A0A098AVW2_DESHA</name>
<dbReference type="GO" id="GO:0032790">
    <property type="term" value="P:ribosome disassembly"/>
    <property type="evidence" value="ECO:0007669"/>
    <property type="project" value="TreeGrafter"/>
</dbReference>
<dbReference type="PROSITE" id="PS00938">
    <property type="entry name" value="IF3"/>
    <property type="match status" value="1"/>
</dbReference>
<evidence type="ECO:0000259" key="7">
    <source>
        <dbReference type="Pfam" id="PF00707"/>
    </source>
</evidence>
<evidence type="ECO:0000313" key="9">
    <source>
        <dbReference type="EMBL" id="CDX00252.1"/>
    </source>
</evidence>
<gene>
    <name evidence="4" type="primary">infC</name>
    <name evidence="9" type="ORF">DPCES_0365</name>
</gene>
<dbReference type="FunFam" id="3.10.20.80:FF:000001">
    <property type="entry name" value="Translation initiation factor IF-3"/>
    <property type="match status" value="1"/>
</dbReference>
<dbReference type="InterPro" id="IPR001288">
    <property type="entry name" value="Translation_initiation_fac_3"/>
</dbReference>
<evidence type="ECO:0000256" key="5">
    <source>
        <dbReference type="NCBIfam" id="TIGR00168"/>
    </source>
</evidence>